<dbReference type="Proteomes" id="UP000751614">
    <property type="component" value="Unassembled WGS sequence"/>
</dbReference>
<evidence type="ECO:0000259" key="3">
    <source>
        <dbReference type="PROSITE" id="PS51186"/>
    </source>
</evidence>
<evidence type="ECO:0000313" key="5">
    <source>
        <dbReference type="Proteomes" id="UP000751614"/>
    </source>
</evidence>
<dbReference type="PANTHER" id="PTHR43877">
    <property type="entry name" value="AMINOALKYLPHOSPHONATE N-ACETYLTRANSFERASE-RELATED-RELATED"/>
    <property type="match status" value="1"/>
</dbReference>
<evidence type="ECO:0000256" key="1">
    <source>
        <dbReference type="ARBA" id="ARBA00022679"/>
    </source>
</evidence>
<dbReference type="RefSeq" id="WP_138834877.1">
    <property type="nucleotide sequence ID" value="NZ_VCNI01000001.1"/>
</dbReference>
<feature type="domain" description="N-acetyltransferase" evidence="3">
    <location>
        <begin position="2"/>
        <end position="172"/>
    </location>
</feature>
<evidence type="ECO:0000313" key="4">
    <source>
        <dbReference type="EMBL" id="TMU57411.1"/>
    </source>
</evidence>
<keyword evidence="1" id="KW-0808">Transferase</keyword>
<dbReference type="Pfam" id="PF00583">
    <property type="entry name" value="Acetyltransf_1"/>
    <property type="match status" value="1"/>
</dbReference>
<dbReference type="EMBL" id="VCNI01000001">
    <property type="protein sequence ID" value="TMU57411.1"/>
    <property type="molecule type" value="Genomic_DNA"/>
</dbReference>
<dbReference type="InterPro" id="IPR000182">
    <property type="entry name" value="GNAT_dom"/>
</dbReference>
<name>A0ABY2WRY9_9FLAO</name>
<proteinExistence type="predicted"/>
<keyword evidence="5" id="KW-1185">Reference proteome</keyword>
<dbReference type="InterPro" id="IPR050832">
    <property type="entry name" value="Bact_Acetyltransf"/>
</dbReference>
<dbReference type="SUPFAM" id="SSF55729">
    <property type="entry name" value="Acyl-CoA N-acyltransferases (Nat)"/>
    <property type="match status" value="1"/>
</dbReference>
<accession>A0ABY2WRY9</accession>
<keyword evidence="2" id="KW-0012">Acyltransferase</keyword>
<dbReference type="Gene3D" id="3.40.630.30">
    <property type="match status" value="1"/>
</dbReference>
<comment type="caution">
    <text evidence="4">The sequence shown here is derived from an EMBL/GenBank/DDBJ whole genome shotgun (WGS) entry which is preliminary data.</text>
</comment>
<dbReference type="CDD" id="cd04301">
    <property type="entry name" value="NAT_SF"/>
    <property type="match status" value="1"/>
</dbReference>
<protein>
    <submittedName>
        <fullName evidence="4">GNAT family N-acetyltransferase</fullName>
    </submittedName>
</protein>
<organism evidence="4 5">
    <name type="scientific">Flagellimonas algicola</name>
    <dbReference type="NCBI Taxonomy" id="2583815"/>
    <lineage>
        <taxon>Bacteria</taxon>
        <taxon>Pseudomonadati</taxon>
        <taxon>Bacteroidota</taxon>
        <taxon>Flavobacteriia</taxon>
        <taxon>Flavobacteriales</taxon>
        <taxon>Flavobacteriaceae</taxon>
        <taxon>Flagellimonas</taxon>
    </lineage>
</organism>
<sequence>MIELKEAHTKDAAVIALLARVTFTETFGHYFRDAADLDHYLIQTFGVSKLRSSLSKPNNVFWLAYVDELPVGYAKLKLHSHSPFLNSDAVCQLQKIYVLRDFLSQKVGLALQEILLKKAQEEGFQKIWLSVLKANERAIRFYAKNGFDTFGDHDFSIGQEDFEFQVMAKDLS</sequence>
<reference evidence="4 5" key="1">
    <citation type="submission" date="2019-05" db="EMBL/GenBank/DDBJ databases">
        <title>Flagellimonas sp. AsT0115, sp. nov., isolated from a marine red algae, Asparagopsis taxiformis.</title>
        <authorList>
            <person name="Kim J."/>
            <person name="Jeong S.E."/>
            <person name="Jeon C.O."/>
        </authorList>
    </citation>
    <scope>NUCLEOTIDE SEQUENCE [LARGE SCALE GENOMIC DNA]</scope>
    <source>
        <strain evidence="4 5">AsT0115</strain>
    </source>
</reference>
<gene>
    <name evidence="4" type="ORF">FGG15_07675</name>
</gene>
<dbReference type="PROSITE" id="PS51186">
    <property type="entry name" value="GNAT"/>
    <property type="match status" value="1"/>
</dbReference>
<evidence type="ECO:0000256" key="2">
    <source>
        <dbReference type="ARBA" id="ARBA00023315"/>
    </source>
</evidence>
<dbReference type="InterPro" id="IPR016181">
    <property type="entry name" value="Acyl_CoA_acyltransferase"/>
</dbReference>